<evidence type="ECO:0000256" key="2">
    <source>
        <dbReference type="PROSITE-ProRule" id="PRU00023"/>
    </source>
</evidence>
<feature type="compositionally biased region" description="Polar residues" evidence="3">
    <location>
        <begin position="64"/>
        <end position="73"/>
    </location>
</feature>
<sequence>MALEALGGASAIVSLVQASYKTGMALKAIKDADEDCLLLQYEVTNLSDLLSRLAVENHLNTADTDAGETNLSAESEDESYDRSKPAERMKYTMDKISDAVKRSEALQGDLLTLTETVDKRTNDINDHLVDLRINVRGIEEETKATNQRAPAKDYEELVDRLSQVDYAQIHGRLSNERKGQPDRSRWFLEDPTFSSWLEGQQEILHCTGIPGAGKTMLTSVANSARYRTPQEVLASILQQILRRNVEIPDEIMRGLKTVASKSSIQTMSDLESLLQKVLALHARVYLLIDAFDEFGDSKRSNVILLESLLKLVTDSTASIMITSRPDSIRHKKLTGALKIGIAANENDVRQYIRLRLEKSDSLALIESDRQLQGRIEDQICSQIDGICVSTLYMNELESYFSDADVENAPTHLPTGDGALAKLYQKALDRVESQPPRIKDYIHSILSWLSCAYRLLSISEIQHALAIHENDKDINKSSVVKDIPAVISYSAGLIKIHENDKLVLVHLTAREFLRDSEVFRHAEATVARKCITYLTFDALTTPLENETDVHDLLKRYPLLAYAARYWGDHVRIAFNYEPKLEETVMQFFHLPYRVSDTLLNTWSFEITFEESMKLWKGKKAPFGRHRIPSWKPKLHLPPEALAILFRLVSMLERLLDSSAEPDPKHKHAPPINWAARLDRIEEAKLLFKHNAKVDVVGGGKVGPLHWACEAASLEMVQLLLDNNADPNFRVQTDVGHTPLHKACTVD</sequence>
<evidence type="ECO:0000313" key="6">
    <source>
        <dbReference type="Proteomes" id="UP000606974"/>
    </source>
</evidence>
<dbReference type="Pfam" id="PF22939">
    <property type="entry name" value="WHD_GPIID"/>
    <property type="match status" value="1"/>
</dbReference>
<dbReference type="PROSITE" id="PS50297">
    <property type="entry name" value="ANK_REP_REGION"/>
    <property type="match status" value="1"/>
</dbReference>
<feature type="region of interest" description="Disordered" evidence="3">
    <location>
        <begin position="64"/>
        <end position="84"/>
    </location>
</feature>
<feature type="domain" description="NACHT" evidence="4">
    <location>
        <begin position="202"/>
        <end position="327"/>
    </location>
</feature>
<dbReference type="EMBL" id="JAACFV010000198">
    <property type="protein sequence ID" value="KAF7503094.1"/>
    <property type="molecule type" value="Genomic_DNA"/>
</dbReference>
<dbReference type="InterPro" id="IPR054471">
    <property type="entry name" value="GPIID_WHD"/>
</dbReference>
<dbReference type="InterPro" id="IPR002110">
    <property type="entry name" value="Ankyrin_rpt"/>
</dbReference>
<dbReference type="PANTHER" id="PTHR10039">
    <property type="entry name" value="AMELOGENIN"/>
    <property type="match status" value="1"/>
</dbReference>
<dbReference type="PROSITE" id="PS50088">
    <property type="entry name" value="ANK_REPEAT"/>
    <property type="match status" value="1"/>
</dbReference>
<dbReference type="Proteomes" id="UP000606974">
    <property type="component" value="Unassembled WGS sequence"/>
</dbReference>
<dbReference type="InterPro" id="IPR007111">
    <property type="entry name" value="NACHT_NTPase"/>
</dbReference>
<keyword evidence="1" id="KW-0677">Repeat</keyword>
<dbReference type="Pfam" id="PF24883">
    <property type="entry name" value="NPHP3_N"/>
    <property type="match status" value="2"/>
</dbReference>
<keyword evidence="6" id="KW-1185">Reference proteome</keyword>
<dbReference type="AlphaFoldDB" id="A0A8H7DXL6"/>
<dbReference type="Gene3D" id="3.40.50.300">
    <property type="entry name" value="P-loop containing nucleotide triphosphate hydrolases"/>
    <property type="match status" value="1"/>
</dbReference>
<protein>
    <recommendedName>
        <fullName evidence="4">NACHT domain-containing protein</fullName>
    </recommendedName>
</protein>
<dbReference type="SMART" id="SM00248">
    <property type="entry name" value="ANK"/>
    <property type="match status" value="2"/>
</dbReference>
<evidence type="ECO:0000256" key="3">
    <source>
        <dbReference type="SAM" id="MobiDB-lite"/>
    </source>
</evidence>
<feature type="repeat" description="ANK" evidence="2">
    <location>
        <begin position="702"/>
        <end position="730"/>
    </location>
</feature>
<dbReference type="InterPro" id="IPR027417">
    <property type="entry name" value="P-loop_NTPase"/>
</dbReference>
<dbReference type="InterPro" id="IPR036770">
    <property type="entry name" value="Ankyrin_rpt-contain_sf"/>
</dbReference>
<evidence type="ECO:0000256" key="1">
    <source>
        <dbReference type="ARBA" id="ARBA00022737"/>
    </source>
</evidence>
<dbReference type="PROSITE" id="PS50837">
    <property type="entry name" value="NACHT"/>
    <property type="match status" value="1"/>
</dbReference>
<reference evidence="5" key="1">
    <citation type="submission" date="2020-02" db="EMBL/GenBank/DDBJ databases">
        <authorList>
            <person name="Palmer J.M."/>
        </authorList>
    </citation>
    <scope>NUCLEOTIDE SEQUENCE</scope>
    <source>
        <strain evidence="5">EPUS1.4</strain>
        <tissue evidence="5">Thallus</tissue>
    </source>
</reference>
<proteinExistence type="predicted"/>
<gene>
    <name evidence="5" type="ORF">GJ744_004341</name>
</gene>
<keyword evidence="2" id="KW-0040">ANK repeat</keyword>
<evidence type="ECO:0000313" key="5">
    <source>
        <dbReference type="EMBL" id="KAF7503094.1"/>
    </source>
</evidence>
<dbReference type="Gene3D" id="1.25.40.20">
    <property type="entry name" value="Ankyrin repeat-containing domain"/>
    <property type="match status" value="1"/>
</dbReference>
<dbReference type="SUPFAM" id="SSF48403">
    <property type="entry name" value="Ankyrin repeat"/>
    <property type="match status" value="1"/>
</dbReference>
<dbReference type="PANTHER" id="PTHR10039:SF15">
    <property type="entry name" value="NACHT DOMAIN-CONTAINING PROTEIN"/>
    <property type="match status" value="1"/>
</dbReference>
<dbReference type="Pfam" id="PF12796">
    <property type="entry name" value="Ank_2"/>
    <property type="match status" value="1"/>
</dbReference>
<evidence type="ECO:0000259" key="4">
    <source>
        <dbReference type="PROSITE" id="PS50837"/>
    </source>
</evidence>
<comment type="caution">
    <text evidence="5">The sequence shown here is derived from an EMBL/GenBank/DDBJ whole genome shotgun (WGS) entry which is preliminary data.</text>
</comment>
<dbReference type="OrthoDB" id="21416at2759"/>
<name>A0A8H7DXL6_9EURO</name>
<accession>A0A8H7DXL6</accession>
<organism evidence="5 6">
    <name type="scientific">Endocarpon pusillum</name>
    <dbReference type="NCBI Taxonomy" id="364733"/>
    <lineage>
        <taxon>Eukaryota</taxon>
        <taxon>Fungi</taxon>
        <taxon>Dikarya</taxon>
        <taxon>Ascomycota</taxon>
        <taxon>Pezizomycotina</taxon>
        <taxon>Eurotiomycetes</taxon>
        <taxon>Chaetothyriomycetidae</taxon>
        <taxon>Verrucariales</taxon>
        <taxon>Verrucariaceae</taxon>
        <taxon>Endocarpon</taxon>
    </lineage>
</organism>
<dbReference type="InterPro" id="IPR056884">
    <property type="entry name" value="NPHP3-like_N"/>
</dbReference>